<dbReference type="EMBL" id="CP128355">
    <property type="protein sequence ID" value="XAF71247.1"/>
    <property type="molecule type" value="Genomic_DNA"/>
</dbReference>
<gene>
    <name evidence="1" type="ORF">QQM35_03800</name>
</gene>
<evidence type="ECO:0000313" key="1">
    <source>
        <dbReference type="EMBL" id="XAF71247.1"/>
    </source>
</evidence>
<proteinExistence type="predicted"/>
<protein>
    <submittedName>
        <fullName evidence="1">Uncharacterized protein</fullName>
    </submittedName>
</protein>
<dbReference type="Proteomes" id="UP001436297">
    <property type="component" value="Chromosome"/>
</dbReference>
<name>A0ABZ3EFX5_9STAP</name>
<organism evidence="1 2">
    <name type="scientific">Staphylococcus hsinchuensis</name>
    <dbReference type="NCBI Taxonomy" id="3051183"/>
    <lineage>
        <taxon>Bacteria</taxon>
        <taxon>Bacillati</taxon>
        <taxon>Bacillota</taxon>
        <taxon>Bacilli</taxon>
        <taxon>Bacillales</taxon>
        <taxon>Staphylococcaceae</taxon>
        <taxon>Staphylococcus</taxon>
    </lineage>
</organism>
<keyword evidence="2" id="KW-1185">Reference proteome</keyword>
<accession>A0ABZ3EFX5</accession>
<sequence length="93" mass="10299">MATKTKLSGITSITNSASTVLDIYNSNTNYKDKNLVKLSIVLSTIGVIDDLLVAFQSPKKIKKVFSLLLLSVTLVRNVMQLKLLKLKETEQSE</sequence>
<dbReference type="RefSeq" id="WP_251521171.1">
    <property type="nucleotide sequence ID" value="NZ_CP128355.1"/>
</dbReference>
<reference evidence="1 2" key="1">
    <citation type="journal article" date="2024" name="Pathogens">
        <title>Staphylococcus hsinchuensis sp. nov., Isolated from Soymilk.</title>
        <authorList>
            <person name="Wang Y.T."/>
            <person name="Lin Y.C."/>
            <person name="Hsieh Y.H."/>
            <person name="Lin Y.T."/>
            <person name="Hamada M."/>
            <person name="Chen C.C."/>
            <person name="Liou J.S."/>
            <person name="Lee A.Y."/>
            <person name="Zhang W.L."/>
            <person name="Chen Y.T."/>
            <person name="Huang C.H."/>
        </authorList>
    </citation>
    <scope>NUCLEOTIDE SEQUENCE [LARGE SCALE GENOMIC DNA]</scope>
    <source>
        <strain evidence="1 2">H164</strain>
    </source>
</reference>
<evidence type="ECO:0000313" key="2">
    <source>
        <dbReference type="Proteomes" id="UP001436297"/>
    </source>
</evidence>